<keyword evidence="3" id="KW-1185">Reference proteome</keyword>
<organism evidence="2 3">
    <name type="scientific">Paraburkholderia acidisoli</name>
    <dbReference type="NCBI Taxonomy" id="2571748"/>
    <lineage>
        <taxon>Bacteria</taxon>
        <taxon>Pseudomonadati</taxon>
        <taxon>Pseudomonadota</taxon>
        <taxon>Betaproteobacteria</taxon>
        <taxon>Burkholderiales</taxon>
        <taxon>Burkholderiaceae</taxon>
        <taxon>Paraburkholderia</taxon>
    </lineage>
</organism>
<evidence type="ECO:0000256" key="1">
    <source>
        <dbReference type="SAM" id="MobiDB-lite"/>
    </source>
</evidence>
<dbReference type="Proteomes" id="UP000433577">
    <property type="component" value="Chromosome 3"/>
</dbReference>
<dbReference type="RefSeq" id="WP_158956313.1">
    <property type="nucleotide sequence ID" value="NZ_CP046915.1"/>
</dbReference>
<reference evidence="2 3" key="1">
    <citation type="submission" date="2019-12" db="EMBL/GenBank/DDBJ databases">
        <title>Paraburkholderia acidiphila 7Q-K02 sp. nov and Paraburkholderia acidisoli DHF22 sp. nov., two strains isolated from forest soil.</title>
        <authorList>
            <person name="Gao Z."/>
            <person name="Qiu L."/>
        </authorList>
    </citation>
    <scope>NUCLEOTIDE SEQUENCE [LARGE SCALE GENOMIC DNA]</scope>
    <source>
        <strain evidence="2 3">DHF22</strain>
    </source>
</reference>
<proteinExistence type="predicted"/>
<dbReference type="KEGG" id="pacs:FAZ98_28360"/>
<name>A0A7Z2GPQ1_9BURK</name>
<evidence type="ECO:0000313" key="3">
    <source>
        <dbReference type="Proteomes" id="UP000433577"/>
    </source>
</evidence>
<gene>
    <name evidence="2" type="ORF">FAZ98_28360</name>
</gene>
<accession>A0A7Z2GPQ1</accession>
<dbReference type="EMBL" id="CP046915">
    <property type="protein sequence ID" value="QGZ65655.1"/>
    <property type="molecule type" value="Genomic_DNA"/>
</dbReference>
<feature type="compositionally biased region" description="Basic and acidic residues" evidence="1">
    <location>
        <begin position="34"/>
        <end position="46"/>
    </location>
</feature>
<feature type="region of interest" description="Disordered" evidence="1">
    <location>
        <begin position="21"/>
        <end position="46"/>
    </location>
</feature>
<protein>
    <submittedName>
        <fullName evidence="2">Uncharacterized protein</fullName>
    </submittedName>
</protein>
<dbReference type="AlphaFoldDB" id="A0A7Z2GPQ1"/>
<evidence type="ECO:0000313" key="2">
    <source>
        <dbReference type="EMBL" id="QGZ65655.1"/>
    </source>
</evidence>
<sequence length="46" mass="5123">MIDKAVAARLRVRERMKIDVAKKGDYESAQDGSRAGDDSSAKIKER</sequence>